<organism evidence="4 5">
    <name type="scientific">Mucor plumbeus</name>
    <dbReference type="NCBI Taxonomy" id="97098"/>
    <lineage>
        <taxon>Eukaryota</taxon>
        <taxon>Fungi</taxon>
        <taxon>Fungi incertae sedis</taxon>
        <taxon>Mucoromycota</taxon>
        <taxon>Mucoromycotina</taxon>
        <taxon>Mucoromycetes</taxon>
        <taxon>Mucorales</taxon>
        <taxon>Mucorineae</taxon>
        <taxon>Mucoraceae</taxon>
        <taxon>Mucor</taxon>
    </lineage>
</organism>
<feature type="compositionally biased region" description="Polar residues" evidence="2">
    <location>
        <begin position="344"/>
        <end position="357"/>
    </location>
</feature>
<feature type="compositionally biased region" description="Polar residues" evidence="2">
    <location>
        <begin position="175"/>
        <end position="191"/>
    </location>
</feature>
<evidence type="ECO:0000259" key="3">
    <source>
        <dbReference type="Pfam" id="PF04905"/>
    </source>
</evidence>
<keyword evidence="1" id="KW-0175">Coiled coil</keyword>
<feature type="domain" description="NAB co-repressor" evidence="3">
    <location>
        <begin position="98"/>
        <end position="165"/>
    </location>
</feature>
<evidence type="ECO:0000313" key="5">
    <source>
        <dbReference type="Proteomes" id="UP000650833"/>
    </source>
</evidence>
<keyword evidence="5" id="KW-1185">Reference proteome</keyword>
<dbReference type="SUPFAM" id="SSF47769">
    <property type="entry name" value="SAM/Pointed domain"/>
    <property type="match status" value="1"/>
</dbReference>
<dbReference type="InterPro" id="IPR006989">
    <property type="entry name" value="NAB_co-repressor_dom"/>
</dbReference>
<comment type="caution">
    <text evidence="4">The sequence shown here is derived from an EMBL/GenBank/DDBJ whole genome shotgun (WGS) entry which is preliminary data.</text>
</comment>
<feature type="compositionally biased region" description="Low complexity" evidence="2">
    <location>
        <begin position="379"/>
        <end position="396"/>
    </location>
</feature>
<feature type="region of interest" description="Disordered" evidence="2">
    <location>
        <begin position="280"/>
        <end position="315"/>
    </location>
</feature>
<proteinExistence type="predicted"/>
<evidence type="ECO:0000256" key="2">
    <source>
        <dbReference type="SAM" id="MobiDB-lite"/>
    </source>
</evidence>
<gene>
    <name evidence="4" type="ORF">INT46_003602</name>
</gene>
<dbReference type="GO" id="GO:0005634">
    <property type="term" value="C:nucleus"/>
    <property type="evidence" value="ECO:0007669"/>
    <property type="project" value="InterPro"/>
</dbReference>
<dbReference type="EMBL" id="JAEPRC010000137">
    <property type="protein sequence ID" value="KAG2207067.1"/>
    <property type="molecule type" value="Genomic_DNA"/>
</dbReference>
<dbReference type="Pfam" id="PF04905">
    <property type="entry name" value="NCD2"/>
    <property type="match status" value="1"/>
</dbReference>
<feature type="region of interest" description="Disordered" evidence="2">
    <location>
        <begin position="344"/>
        <end position="397"/>
    </location>
</feature>
<evidence type="ECO:0000256" key="1">
    <source>
        <dbReference type="SAM" id="Coils"/>
    </source>
</evidence>
<sequence length="415" mass="47514">MSVITNQTLRNFLNTLQLDQYHEAFIKAGATDQDLGQIIQFTEQELSEFLAALNMLPFHSIKFKKAVRQLNSSQQPPEQPTTVVMTTTNDTTSISSTREFIMANATIYGKKTSRPLTSYEEAINRASTQLALENPLLISKKGDLFDLAKKKLLDEGYRYKRGSSRSKLREKSITPPRSSSFSQHHGHQEYSQQRAIMVKRQENAQRLSEERLEKIENLQKQVDHAIQYRQATENQLALNSACRDTLTQLAMEAELIRYEETKLKLTKEISKLKAQERKHQWYKRRKLERSTSSISQYTDEGFSSQPSSYFEEDSFHTMNNNNTLSTTSHSLNIGFSVYKPPSPASSYSTLYPSSQEYNDNDNDNDNDNEEDENDSHTLQSRNSISSQSSTATISNSLCCPRESDVRASSMNRFDR</sequence>
<feature type="compositionally biased region" description="Acidic residues" evidence="2">
    <location>
        <begin position="358"/>
        <end position="373"/>
    </location>
</feature>
<dbReference type="GO" id="GO:0045892">
    <property type="term" value="P:negative regulation of DNA-templated transcription"/>
    <property type="evidence" value="ECO:0007669"/>
    <property type="project" value="InterPro"/>
</dbReference>
<dbReference type="Proteomes" id="UP000650833">
    <property type="component" value="Unassembled WGS sequence"/>
</dbReference>
<dbReference type="AlphaFoldDB" id="A0A8H7V699"/>
<feature type="compositionally biased region" description="Polar residues" evidence="2">
    <location>
        <begin position="290"/>
        <end position="308"/>
    </location>
</feature>
<feature type="region of interest" description="Disordered" evidence="2">
    <location>
        <begin position="161"/>
        <end position="191"/>
    </location>
</feature>
<dbReference type="InterPro" id="IPR013761">
    <property type="entry name" value="SAM/pointed_sf"/>
</dbReference>
<dbReference type="OrthoDB" id="10028556at2759"/>
<reference evidence="4" key="1">
    <citation type="submission" date="2020-12" db="EMBL/GenBank/DDBJ databases">
        <title>Metabolic potential, ecology and presence of endohyphal bacteria is reflected in genomic diversity of Mucoromycotina.</title>
        <authorList>
            <person name="Muszewska A."/>
            <person name="Okrasinska A."/>
            <person name="Steczkiewicz K."/>
            <person name="Drgas O."/>
            <person name="Orlowska M."/>
            <person name="Perlinska-Lenart U."/>
            <person name="Aleksandrzak-Piekarczyk T."/>
            <person name="Szatraj K."/>
            <person name="Zielenkiewicz U."/>
            <person name="Pilsyk S."/>
            <person name="Malc E."/>
            <person name="Mieczkowski P."/>
            <person name="Kruszewska J.S."/>
            <person name="Biernat P."/>
            <person name="Pawlowska J."/>
        </authorList>
    </citation>
    <scope>NUCLEOTIDE SEQUENCE</scope>
    <source>
        <strain evidence="4">CBS 226.32</strain>
    </source>
</reference>
<name>A0A8H7V699_9FUNG</name>
<feature type="coiled-coil region" evidence="1">
    <location>
        <begin position="198"/>
        <end position="278"/>
    </location>
</feature>
<dbReference type="Gene3D" id="1.20.120.2010">
    <property type="entry name" value="NAB conserved domain 2"/>
    <property type="match status" value="1"/>
</dbReference>
<evidence type="ECO:0000313" key="4">
    <source>
        <dbReference type="EMBL" id="KAG2207067.1"/>
    </source>
</evidence>
<protein>
    <recommendedName>
        <fullName evidence="3">NAB co-repressor domain-containing protein</fullName>
    </recommendedName>
</protein>
<dbReference type="InterPro" id="IPR038398">
    <property type="entry name" value="NCD2_sf"/>
</dbReference>
<accession>A0A8H7V699</accession>